<evidence type="ECO:0008006" key="5">
    <source>
        <dbReference type="Google" id="ProtNLM"/>
    </source>
</evidence>
<protein>
    <recommendedName>
        <fullName evidence="5">Gb</fullName>
    </recommendedName>
</protein>
<dbReference type="AlphaFoldDB" id="A0A4Z1PDB9"/>
<feature type="signal peptide" evidence="2">
    <location>
        <begin position="1"/>
        <end position="20"/>
    </location>
</feature>
<organism evidence="3 4">
    <name type="scientific">Venturia nashicola</name>
    <dbReference type="NCBI Taxonomy" id="86259"/>
    <lineage>
        <taxon>Eukaryota</taxon>
        <taxon>Fungi</taxon>
        <taxon>Dikarya</taxon>
        <taxon>Ascomycota</taxon>
        <taxon>Pezizomycotina</taxon>
        <taxon>Dothideomycetes</taxon>
        <taxon>Pleosporomycetidae</taxon>
        <taxon>Venturiales</taxon>
        <taxon>Venturiaceae</taxon>
        <taxon>Venturia</taxon>
    </lineage>
</organism>
<feature type="region of interest" description="Disordered" evidence="1">
    <location>
        <begin position="85"/>
        <end position="111"/>
    </location>
</feature>
<name>A0A4Z1PDB9_9PEZI</name>
<proteinExistence type="predicted"/>
<evidence type="ECO:0000256" key="1">
    <source>
        <dbReference type="SAM" id="MobiDB-lite"/>
    </source>
</evidence>
<sequence>MKLSTPLLTILGLLATSTTSLPTTGETSKTTSSLSAINRGFPSYAHTERRHQGDMYAQPGPARDKMVKKLGERILDELLSMEKKDPTIAIHTTPPQQKGNGGEQEDAGEVQERDEKILAKRIGRERFFYCFTHNEDVKVCPWGMLFNPLFNNDG</sequence>
<feature type="chain" id="PRO_5021308107" description="Gb" evidence="2">
    <location>
        <begin position="21"/>
        <end position="154"/>
    </location>
</feature>
<evidence type="ECO:0000313" key="4">
    <source>
        <dbReference type="Proteomes" id="UP000298493"/>
    </source>
</evidence>
<evidence type="ECO:0000256" key="2">
    <source>
        <dbReference type="SAM" id="SignalP"/>
    </source>
</evidence>
<comment type="caution">
    <text evidence="3">The sequence shown here is derived from an EMBL/GenBank/DDBJ whole genome shotgun (WGS) entry which is preliminary data.</text>
</comment>
<accession>A0A4Z1PDB9</accession>
<dbReference type="Proteomes" id="UP000298493">
    <property type="component" value="Unassembled WGS sequence"/>
</dbReference>
<keyword evidence="2" id="KW-0732">Signal</keyword>
<dbReference type="EMBL" id="SNSC02000010">
    <property type="protein sequence ID" value="TID20640.1"/>
    <property type="molecule type" value="Genomic_DNA"/>
</dbReference>
<gene>
    <name evidence="3" type="ORF">E6O75_ATG05404</name>
</gene>
<evidence type="ECO:0000313" key="3">
    <source>
        <dbReference type="EMBL" id="TID20640.1"/>
    </source>
</evidence>
<reference evidence="3 4" key="1">
    <citation type="submission" date="2019-04" db="EMBL/GenBank/DDBJ databases">
        <title>High contiguity whole genome sequence and gene annotation resource for two Venturia nashicola isolates.</title>
        <authorList>
            <person name="Prokchorchik M."/>
            <person name="Won K."/>
            <person name="Lee Y."/>
            <person name="Choi E.D."/>
            <person name="Segonzac C."/>
            <person name="Sohn K.H."/>
        </authorList>
    </citation>
    <scope>NUCLEOTIDE SEQUENCE [LARGE SCALE GENOMIC DNA]</scope>
    <source>
        <strain evidence="3 4">PRI2</strain>
    </source>
</reference>
<keyword evidence="4" id="KW-1185">Reference proteome</keyword>